<evidence type="ECO:0000313" key="2">
    <source>
        <dbReference type="EMBL" id="QHN43245.1"/>
    </source>
</evidence>
<protein>
    <recommendedName>
        <fullName evidence="1">Phosphoribulokinase/uridine kinase domain-containing protein</fullName>
    </recommendedName>
</protein>
<dbReference type="InterPro" id="IPR027417">
    <property type="entry name" value="P-loop_NTPase"/>
</dbReference>
<organism evidence="2 3">
    <name type="scientific">Candidatus Mycosynbacter amalyticus</name>
    <dbReference type="NCBI Taxonomy" id="2665156"/>
    <lineage>
        <taxon>Bacteria</taxon>
        <taxon>Candidatus Saccharimonadota</taxon>
        <taxon>Candidatus Saccharimonadota incertae sedis</taxon>
        <taxon>Candidatus Mycosynbacter</taxon>
    </lineage>
</organism>
<accession>A0A857MN14</accession>
<proteinExistence type="predicted"/>
<name>A0A857MN14_9BACT</name>
<dbReference type="GO" id="GO:0016301">
    <property type="term" value="F:kinase activity"/>
    <property type="evidence" value="ECO:0007669"/>
    <property type="project" value="InterPro"/>
</dbReference>
<evidence type="ECO:0000259" key="1">
    <source>
        <dbReference type="Pfam" id="PF00485"/>
    </source>
</evidence>
<dbReference type="SUPFAM" id="SSF52540">
    <property type="entry name" value="P-loop containing nucleoside triphosphate hydrolases"/>
    <property type="match status" value="1"/>
</dbReference>
<evidence type="ECO:0000313" key="3">
    <source>
        <dbReference type="Proteomes" id="UP001059824"/>
    </source>
</evidence>
<dbReference type="Proteomes" id="UP001059824">
    <property type="component" value="Chromosome"/>
</dbReference>
<feature type="domain" description="Phosphoribulokinase/uridine kinase" evidence="1">
    <location>
        <begin position="216"/>
        <end position="364"/>
    </location>
</feature>
<dbReference type="EMBL" id="CP045921">
    <property type="protein sequence ID" value="QHN43245.1"/>
    <property type="molecule type" value="Genomic_DNA"/>
</dbReference>
<dbReference type="AlphaFoldDB" id="A0A857MN14"/>
<reference evidence="2" key="1">
    <citation type="journal article" date="2021" name="Nat. Microbiol.">
        <title>Cocultivation of an ultrasmall environmental parasitic bacterium with lytic ability against bacteria associated with wastewater foams.</title>
        <authorList>
            <person name="Batinovic S."/>
            <person name="Rose J.J.A."/>
            <person name="Ratcliffe J."/>
            <person name="Seviour R.J."/>
            <person name="Petrovski S."/>
        </authorList>
    </citation>
    <scope>NUCLEOTIDE SEQUENCE</scope>
    <source>
        <strain evidence="2">JR1</strain>
    </source>
</reference>
<dbReference type="KEGG" id="mama:GII36_05360"/>
<gene>
    <name evidence="2" type="ORF">GII36_05360</name>
</gene>
<dbReference type="Pfam" id="PF00485">
    <property type="entry name" value="PRK"/>
    <property type="match status" value="1"/>
</dbReference>
<keyword evidence="3" id="KW-1185">Reference proteome</keyword>
<sequence length="387" mass="44472">MCIMSEKIHTQDSFDQIYNETEKVYVPRTPELLDKFRSIAPKRILQPYLSDTTEPYSLRLRSTTKSGTKKYDATLKTAGQITAAGKSRSEFTGGLSDERFNYYTAGDLPTVRKTRVSPMESIDIDFFDDGDTWVESENPEAWTRFLDHHRFDTDDFVDMTGHAPDNELRAHVLYRREHGGRNAFATYRPFDTDIALDAILPYAKSRIQLSRGRLPVVRITGRSGSGKSHHLSVLREELKSHDVDSYVISIDDYNIGMKKLLATNNGEYPRDFDLQNVYDIEQARTDLQELLAGRAIRQYAFDWRTSEPRYLRTVDAPGDGTVLFLEGIWARHDAFERADITLDIDTPLATSLGQRITRDMRERAEFAEPEKSMHYYLEHAEPAYRAG</sequence>
<dbReference type="GO" id="GO:0005524">
    <property type="term" value="F:ATP binding"/>
    <property type="evidence" value="ECO:0007669"/>
    <property type="project" value="InterPro"/>
</dbReference>
<dbReference type="InterPro" id="IPR006083">
    <property type="entry name" value="PRK/URK"/>
</dbReference>
<dbReference type="Gene3D" id="3.40.50.300">
    <property type="entry name" value="P-loop containing nucleotide triphosphate hydrolases"/>
    <property type="match status" value="1"/>
</dbReference>